<evidence type="ECO:0000259" key="6">
    <source>
        <dbReference type="Pfam" id="PF04453"/>
    </source>
</evidence>
<dbReference type="AlphaFoldDB" id="A0A4R7BU25"/>
<dbReference type="Pfam" id="PF19838">
    <property type="entry name" value="LptD_2"/>
    <property type="match status" value="1"/>
</dbReference>
<keyword evidence="1 4" id="KW-0732">Signal</keyword>
<dbReference type="Pfam" id="PF04453">
    <property type="entry name" value="LptD"/>
    <property type="match status" value="1"/>
</dbReference>
<evidence type="ECO:0000313" key="8">
    <source>
        <dbReference type="EMBL" id="TDR89240.1"/>
    </source>
</evidence>
<dbReference type="Gene3D" id="2.60.450.10">
    <property type="entry name" value="Lipopolysaccharide (LPS) transport protein A like domain"/>
    <property type="match status" value="1"/>
</dbReference>
<evidence type="ECO:0000256" key="1">
    <source>
        <dbReference type="ARBA" id="ARBA00022729"/>
    </source>
</evidence>
<dbReference type="InterPro" id="IPR045659">
    <property type="entry name" value="LptD_2"/>
</dbReference>
<dbReference type="InterPro" id="IPR005653">
    <property type="entry name" value="OstA-like_N"/>
</dbReference>
<dbReference type="Pfam" id="PF03968">
    <property type="entry name" value="LptD_N"/>
    <property type="match status" value="1"/>
</dbReference>
<proteinExistence type="inferred from homology"/>
<comment type="subunit">
    <text evidence="4">Component of the lipopolysaccharide transport and assembly complex.</text>
</comment>
<dbReference type="PANTHER" id="PTHR30189">
    <property type="entry name" value="LPS-ASSEMBLY PROTEIN"/>
    <property type="match status" value="1"/>
</dbReference>
<comment type="caution">
    <text evidence="4">Lacks conserved residue(s) required for the propagation of feature annotation.</text>
</comment>
<comment type="subcellular location">
    <subcellularLocation>
        <location evidence="4">Cell outer membrane</location>
    </subcellularLocation>
</comment>
<gene>
    <name evidence="4" type="primary">lptD</name>
    <name evidence="8" type="ORF">EV668_3730</name>
</gene>
<sequence length="879" mass="97555">MILGQRNRHGVSMGVRRSTVVAAVALALGSVSLTTLARAQTANDLIARKAGAQSDKSRLLVEGREIVYNRDKNTVAASGDVELNYGGRTLQADRVTLDRTNGRVHATGNVRMIEANGTVTTGDRFELTDDFRTGFIDSLRSVQETRDAQGPVVTRFSAPRGERVDGQTTTFQNGTYTACEPCRDNPERPPLWQVKAARVIHNNEERRIYYENATIEVAGVPIGFWPYFWTPDPSVKRESGFLAPRYIHTKALGYGAAIPYFWAISPDKDLTLYPTFHSRQGFLMQAEYRQRFHTGGLNIRAAGIAQQDEDAFLPGPYGAGDRRWRGSIETTGRFNINENWHYGWDVALLSDKWFLQNYKIRSESFAATNYVLPESTSQAFLRGQGDRSFFDMRAMYFQGLSFADWQKQLPGITPVIDYDKRVNGPDPIGGEVRFQFNFANINRAATQFSSTSIANRAYPYAPPGFQSVLPTAYGTGLYGTAIPYESCAVFQRGACIVNGLAGNFARVSAEASWRRRFIDDAGQTWTPFAYLRADGFFNNFDGDGYQNYAVTNFIRTQGNDFVGRVMPAVGLEYRYPFVADAGRYGVHTVQPIGQIIARPNETGYRRIANEDAHSLVYDDSNLFDWDKFSGYDRAEGGVRANVGIQYNVATPSGWTGSALFGQSYQVAGHNSFGAADLLNTGAGSGLDSRASDFVGRVQVNPSENFSLITRGRFGKDDFSVNGFEAQAVANFKPFFPIAASLTYARYEAQPQQGYLYRREGLRPAVAWDITPNWSIGGSVLFDLDRYLELRDTYATALGGLAAIDKRTERWTVAQTNIGLTYRDECTTLSVNYLTSPRLAATGMRDTDRTVLVRLELRTLGQSNVSQSISTTTADGIATR</sequence>
<feature type="domain" description="Organic solvent tolerance-like N-terminal" evidence="5">
    <location>
        <begin position="61"/>
        <end position="124"/>
    </location>
</feature>
<protein>
    <recommendedName>
        <fullName evidence="4">LPS-assembly protein LptD</fullName>
    </recommendedName>
</protein>
<evidence type="ECO:0000256" key="2">
    <source>
        <dbReference type="ARBA" id="ARBA00023136"/>
    </source>
</evidence>
<comment type="similarity">
    <text evidence="4">Belongs to the LptD family.</text>
</comment>
<dbReference type="HAMAP" id="MF_01411">
    <property type="entry name" value="LPS_assembly_LptD"/>
    <property type="match status" value="1"/>
</dbReference>
<dbReference type="InterPro" id="IPR050218">
    <property type="entry name" value="LptD"/>
</dbReference>
<organism evidence="8 9">
    <name type="scientific">Enterovirga rhinocerotis</name>
    <dbReference type="NCBI Taxonomy" id="1339210"/>
    <lineage>
        <taxon>Bacteria</taxon>
        <taxon>Pseudomonadati</taxon>
        <taxon>Pseudomonadota</taxon>
        <taxon>Alphaproteobacteria</taxon>
        <taxon>Hyphomicrobiales</taxon>
        <taxon>Methylobacteriaceae</taxon>
        <taxon>Enterovirga</taxon>
    </lineage>
</organism>
<evidence type="ECO:0000256" key="3">
    <source>
        <dbReference type="ARBA" id="ARBA00023237"/>
    </source>
</evidence>
<comment type="function">
    <text evidence="4">Involved in the assembly of lipopolysaccharide (LPS) at the surface of the outer membrane.</text>
</comment>
<feature type="domain" description="LptD C-terminal" evidence="6">
    <location>
        <begin position="325"/>
        <end position="773"/>
    </location>
</feature>
<comment type="caution">
    <text evidence="8">The sequence shown here is derived from an EMBL/GenBank/DDBJ whole genome shotgun (WGS) entry which is preliminary data.</text>
</comment>
<dbReference type="GO" id="GO:0009279">
    <property type="term" value="C:cell outer membrane"/>
    <property type="evidence" value="ECO:0007669"/>
    <property type="project" value="UniProtKB-SubCell"/>
</dbReference>
<dbReference type="GO" id="GO:0043165">
    <property type="term" value="P:Gram-negative-bacterium-type cell outer membrane assembly"/>
    <property type="evidence" value="ECO:0007669"/>
    <property type="project" value="UniProtKB-UniRule"/>
</dbReference>
<keyword evidence="3 4" id="KW-0998">Cell outer membrane</keyword>
<evidence type="ECO:0000259" key="5">
    <source>
        <dbReference type="Pfam" id="PF03968"/>
    </source>
</evidence>
<evidence type="ECO:0000256" key="4">
    <source>
        <dbReference type="HAMAP-Rule" id="MF_01411"/>
    </source>
</evidence>
<dbReference type="Proteomes" id="UP000295122">
    <property type="component" value="Unassembled WGS sequence"/>
</dbReference>
<reference evidence="8 9" key="1">
    <citation type="submission" date="2019-03" db="EMBL/GenBank/DDBJ databases">
        <title>Genomic Encyclopedia of Type Strains, Phase IV (KMG-IV): sequencing the most valuable type-strain genomes for metagenomic binning, comparative biology and taxonomic classification.</title>
        <authorList>
            <person name="Goeker M."/>
        </authorList>
    </citation>
    <scope>NUCLEOTIDE SEQUENCE [LARGE SCALE GENOMIC DNA]</scope>
    <source>
        <strain evidence="8 9">DSM 25903</strain>
    </source>
</reference>
<evidence type="ECO:0000313" key="9">
    <source>
        <dbReference type="Proteomes" id="UP000295122"/>
    </source>
</evidence>
<dbReference type="InterPro" id="IPR007543">
    <property type="entry name" value="LptD_C"/>
</dbReference>
<feature type="domain" description="LPS-assembly protein LptD central" evidence="7">
    <location>
        <begin position="211"/>
        <end position="301"/>
    </location>
</feature>
<dbReference type="EMBL" id="SNZR01000014">
    <property type="protein sequence ID" value="TDR89240.1"/>
    <property type="molecule type" value="Genomic_DNA"/>
</dbReference>
<name>A0A4R7BU25_9HYPH</name>
<keyword evidence="2 4" id="KW-0472">Membrane</keyword>
<keyword evidence="9" id="KW-1185">Reference proteome</keyword>
<accession>A0A4R7BU25</accession>
<dbReference type="GO" id="GO:1990351">
    <property type="term" value="C:transporter complex"/>
    <property type="evidence" value="ECO:0007669"/>
    <property type="project" value="TreeGrafter"/>
</dbReference>
<dbReference type="GO" id="GO:0015920">
    <property type="term" value="P:lipopolysaccharide transport"/>
    <property type="evidence" value="ECO:0007669"/>
    <property type="project" value="InterPro"/>
</dbReference>
<evidence type="ECO:0000259" key="7">
    <source>
        <dbReference type="Pfam" id="PF19838"/>
    </source>
</evidence>
<dbReference type="InterPro" id="IPR020889">
    <property type="entry name" value="LipoPS_assembly_LptD"/>
</dbReference>
<dbReference type="PANTHER" id="PTHR30189:SF1">
    <property type="entry name" value="LPS-ASSEMBLY PROTEIN LPTD"/>
    <property type="match status" value="1"/>
</dbReference>